<feature type="transmembrane region" description="Helical" evidence="6">
    <location>
        <begin position="542"/>
        <end position="565"/>
    </location>
</feature>
<evidence type="ECO:0000256" key="2">
    <source>
        <dbReference type="ARBA" id="ARBA00022692"/>
    </source>
</evidence>
<feature type="transmembrane region" description="Helical" evidence="6">
    <location>
        <begin position="335"/>
        <end position="354"/>
    </location>
</feature>
<dbReference type="SUPFAM" id="SSF103473">
    <property type="entry name" value="MFS general substrate transporter"/>
    <property type="match status" value="1"/>
</dbReference>
<accession>A0A6P6S049</accession>
<evidence type="ECO:0000256" key="6">
    <source>
        <dbReference type="SAM" id="Phobius"/>
    </source>
</evidence>
<evidence type="ECO:0000256" key="3">
    <source>
        <dbReference type="ARBA" id="ARBA00022989"/>
    </source>
</evidence>
<feature type="compositionally biased region" description="Polar residues" evidence="5">
    <location>
        <begin position="54"/>
        <end position="64"/>
    </location>
</feature>
<dbReference type="Pfam" id="PF07690">
    <property type="entry name" value="MFS_1"/>
    <property type="match status" value="1"/>
</dbReference>
<feature type="transmembrane region" description="Helical" evidence="6">
    <location>
        <begin position="191"/>
        <end position="214"/>
    </location>
</feature>
<dbReference type="PROSITE" id="PS50850">
    <property type="entry name" value="MFS"/>
    <property type="match status" value="1"/>
</dbReference>
<feature type="domain" description="Major facilitator superfamily (MFS) profile" evidence="7">
    <location>
        <begin position="190"/>
        <end position="597"/>
    </location>
</feature>
<keyword evidence="2 6" id="KW-0812">Transmembrane</keyword>
<dbReference type="GO" id="GO:0016020">
    <property type="term" value="C:membrane"/>
    <property type="evidence" value="ECO:0007669"/>
    <property type="project" value="UniProtKB-SubCell"/>
</dbReference>
<name>A0A6P6S049_9EIME</name>
<dbReference type="PANTHER" id="PTHR24064">
    <property type="entry name" value="SOLUTE CARRIER FAMILY 22 MEMBER"/>
    <property type="match status" value="1"/>
</dbReference>
<dbReference type="InterPro" id="IPR011701">
    <property type="entry name" value="MFS"/>
</dbReference>
<feature type="compositionally biased region" description="Polar residues" evidence="5">
    <location>
        <begin position="13"/>
        <end position="24"/>
    </location>
</feature>
<feature type="transmembrane region" description="Helical" evidence="6">
    <location>
        <begin position="293"/>
        <end position="314"/>
    </location>
</feature>
<keyword evidence="4 6" id="KW-0472">Membrane</keyword>
<dbReference type="GO" id="GO:0022857">
    <property type="term" value="F:transmembrane transporter activity"/>
    <property type="evidence" value="ECO:0007669"/>
    <property type="project" value="InterPro"/>
</dbReference>
<feature type="region of interest" description="Disordered" evidence="5">
    <location>
        <begin position="1"/>
        <end position="64"/>
    </location>
</feature>
<reference evidence="9" key="1">
    <citation type="submission" date="2025-08" db="UniProtKB">
        <authorList>
            <consortium name="RefSeq"/>
        </authorList>
    </citation>
    <scope>IDENTIFICATION</scope>
</reference>
<keyword evidence="3 6" id="KW-1133">Transmembrane helix</keyword>
<feature type="transmembrane region" description="Helical" evidence="6">
    <location>
        <begin position="234"/>
        <end position="253"/>
    </location>
</feature>
<feature type="compositionally biased region" description="Basic and acidic residues" evidence="5">
    <location>
        <begin position="30"/>
        <end position="40"/>
    </location>
</feature>
<dbReference type="RefSeq" id="XP_026192992.1">
    <property type="nucleotide sequence ID" value="XM_026337207.1"/>
</dbReference>
<gene>
    <name evidence="9" type="primary">LOC34618242</name>
</gene>
<organism evidence="8 9">
    <name type="scientific">Cyclospora cayetanensis</name>
    <dbReference type="NCBI Taxonomy" id="88456"/>
    <lineage>
        <taxon>Eukaryota</taxon>
        <taxon>Sar</taxon>
        <taxon>Alveolata</taxon>
        <taxon>Apicomplexa</taxon>
        <taxon>Conoidasida</taxon>
        <taxon>Coccidia</taxon>
        <taxon>Eucoccidiorida</taxon>
        <taxon>Eimeriorina</taxon>
        <taxon>Eimeriidae</taxon>
        <taxon>Cyclospora</taxon>
    </lineage>
</organism>
<sequence length="626" mass="67447">MTLPPSGPWSPHLSASPQHFNASYESVGAIDKEEPHRESDISNALQGTKPLFSPPSSSASQTHQFVSCPSPILLGSDSSQKQIATLQEFGAHIAQKTQDGCCRAAEASRSTTPAETDPPASFEALPDTIDFVMKMTPENQAADAATWAETGKLSQDASGDGEVVRENTDVQPQSMSIISSTSDVKEKGHSLLVPCLAVFSSNYNFVVTSIALYIMNQDPMYRQTLESIVGNGTIKMLSYAGAIVGMCVMGYLGDLIGRRLAMVLTLFLVAFGAFSSAVFSWGTALSVTVVLGVFRFILGVGSGGVYPLSAVTAAEGSCSEKVDDRCLRVSWAYSMNVPGISFPYILALLLWWATDQSVEITFRVLLCFGAVPAFLVWLPAWRMQDSKEFVERDFAAKLLHVFVRGSYWRQLLGTGVCWLLYDVTAYGILLVQPEITQMIWGDGSSVFEVIWHNIVLNVIGIPGCYMGILVLRQMGVKWLQFWGFIGLAGSAFLLAATSHALAGHSWAQLVLLAVVNFYINWGASITTFILPSVMFPPSVRSTYSGISAAMGKVGAVAGIYCMKAVLTTWGLAPMMVCAGVPSLIAAVLTFFYVSPTPTSARSSLAQCFGSLGGCIPFVDCRRRKVA</sequence>
<evidence type="ECO:0000313" key="9">
    <source>
        <dbReference type="RefSeq" id="XP_026192992.1"/>
    </source>
</evidence>
<evidence type="ECO:0000256" key="1">
    <source>
        <dbReference type="ARBA" id="ARBA00004141"/>
    </source>
</evidence>
<evidence type="ECO:0000313" key="8">
    <source>
        <dbReference type="Proteomes" id="UP000515125"/>
    </source>
</evidence>
<dbReference type="InterPro" id="IPR036259">
    <property type="entry name" value="MFS_trans_sf"/>
</dbReference>
<feature type="transmembrane region" description="Helical" evidence="6">
    <location>
        <begin position="260"/>
        <end position="281"/>
    </location>
</feature>
<dbReference type="Proteomes" id="UP000515125">
    <property type="component" value="Unplaced"/>
</dbReference>
<dbReference type="AlphaFoldDB" id="A0A6P6S049"/>
<evidence type="ECO:0000256" key="4">
    <source>
        <dbReference type="ARBA" id="ARBA00023136"/>
    </source>
</evidence>
<protein>
    <submittedName>
        <fullName evidence="9">Probable inorganic phosphate transporter 1-6</fullName>
    </submittedName>
</protein>
<proteinExistence type="predicted"/>
<feature type="transmembrane region" description="Helical" evidence="6">
    <location>
        <begin position="506"/>
        <end position="530"/>
    </location>
</feature>
<evidence type="ECO:0000256" key="5">
    <source>
        <dbReference type="SAM" id="MobiDB-lite"/>
    </source>
</evidence>
<feature type="transmembrane region" description="Helical" evidence="6">
    <location>
        <begin position="360"/>
        <end position="378"/>
    </location>
</feature>
<dbReference type="GeneID" id="34618242"/>
<comment type="subcellular location">
    <subcellularLocation>
        <location evidence="1">Membrane</location>
        <topology evidence="1">Multi-pass membrane protein</topology>
    </subcellularLocation>
</comment>
<dbReference type="Gene3D" id="1.20.1250.20">
    <property type="entry name" value="MFS general substrate transporter like domains"/>
    <property type="match status" value="1"/>
</dbReference>
<feature type="transmembrane region" description="Helical" evidence="6">
    <location>
        <begin position="449"/>
        <end position="471"/>
    </location>
</feature>
<feature type="transmembrane region" description="Helical" evidence="6">
    <location>
        <begin position="571"/>
        <end position="593"/>
    </location>
</feature>
<keyword evidence="8" id="KW-1185">Reference proteome</keyword>
<evidence type="ECO:0000259" key="7">
    <source>
        <dbReference type="PROSITE" id="PS50850"/>
    </source>
</evidence>
<feature type="transmembrane region" description="Helical" evidence="6">
    <location>
        <begin position="478"/>
        <end position="500"/>
    </location>
</feature>
<dbReference type="InterPro" id="IPR020846">
    <property type="entry name" value="MFS_dom"/>
</dbReference>
<dbReference type="OrthoDB" id="433512at2759"/>